<reference evidence="1 2" key="1">
    <citation type="journal article" date="2015" name="Genome Announc.">
        <title>Complete Genome Sequencing of Protease-Producing Novel Arthrobacter sp. Strain IHBB 11108 Using PacBio Single-Molecule Real-Time Sequencing Technology.</title>
        <authorList>
            <person name="Kiran S."/>
            <person name="Swarnkar M.K."/>
            <person name="Pal M."/>
            <person name="Thakur R."/>
            <person name="Tewari R."/>
            <person name="Singh A.K."/>
            <person name="Gulati A."/>
        </authorList>
    </citation>
    <scope>NUCLEOTIDE SEQUENCE [LARGE SCALE GENOMIC DNA]</scope>
    <source>
        <strain evidence="1 2">IHBB 11108</strain>
    </source>
</reference>
<name>A0A0D4BY89_9MICC</name>
<dbReference type="STRING" id="1618207.UM93_06685"/>
<dbReference type="Proteomes" id="UP000061839">
    <property type="component" value="Chromosome"/>
</dbReference>
<proteinExistence type="predicted"/>
<dbReference type="PATRIC" id="fig|1618207.4.peg.1355"/>
<dbReference type="PANTHER" id="PTHR41913:SF1">
    <property type="entry name" value="DUF1684 DOMAIN-CONTAINING PROTEIN"/>
    <property type="match status" value="1"/>
</dbReference>
<dbReference type="Pfam" id="PF07920">
    <property type="entry name" value="DUF1684"/>
    <property type="match status" value="1"/>
</dbReference>
<organism evidence="1 2">
    <name type="scientific">Psychromicrobium lacuslunae</name>
    <dbReference type="NCBI Taxonomy" id="1618207"/>
    <lineage>
        <taxon>Bacteria</taxon>
        <taxon>Bacillati</taxon>
        <taxon>Actinomycetota</taxon>
        <taxon>Actinomycetes</taxon>
        <taxon>Micrococcales</taxon>
        <taxon>Micrococcaceae</taxon>
        <taxon>Psychromicrobium</taxon>
    </lineage>
</organism>
<dbReference type="OrthoDB" id="5493262at2"/>
<dbReference type="InterPro" id="IPR012467">
    <property type="entry name" value="DUF1684"/>
</dbReference>
<dbReference type="RefSeq" id="WP_045074540.1">
    <property type="nucleotide sequence ID" value="NZ_CP011005.1"/>
</dbReference>
<gene>
    <name evidence="1" type="ORF">UM93_06685</name>
</gene>
<dbReference type="HOGENOM" id="CLU_090976_0_0_11"/>
<accession>A0A0D4BY89</accession>
<evidence type="ECO:0008006" key="3">
    <source>
        <dbReference type="Google" id="ProtNLM"/>
    </source>
</evidence>
<dbReference type="PANTHER" id="PTHR41913">
    <property type="entry name" value="DUF1684 DOMAIN-CONTAINING PROTEIN"/>
    <property type="match status" value="1"/>
</dbReference>
<sequence>MLADFSTAVQTADWRQQTFELYARVRKLAAEQPAAAHQYWLERRNELFRTHPASALPKTAKSSLSGLRHADYDPAYRFEAALTERGRGETLQQRTGTDGVVHFECLGSLEFEGLGELSLWRHCGYGGGLFLPFRDASSGKAGGSYGGGRYLLDTIKGAYLGTVSNQSPLHHRLVVDFNFAYNPSCAYDERWACPLPGPGNRLEAAVPVGELLS</sequence>
<dbReference type="AlphaFoldDB" id="A0A0D4BY89"/>
<keyword evidence="2" id="KW-1185">Reference proteome</keyword>
<dbReference type="KEGG" id="ari:UM93_06685"/>
<protein>
    <recommendedName>
        <fullName evidence="3">DUF1684 domain-containing protein</fullName>
    </recommendedName>
</protein>
<evidence type="ECO:0000313" key="1">
    <source>
        <dbReference type="EMBL" id="AJT41284.1"/>
    </source>
</evidence>
<dbReference type="EMBL" id="CP011005">
    <property type="protein sequence ID" value="AJT41284.1"/>
    <property type="molecule type" value="Genomic_DNA"/>
</dbReference>
<evidence type="ECO:0000313" key="2">
    <source>
        <dbReference type="Proteomes" id="UP000061839"/>
    </source>
</evidence>